<evidence type="ECO:0000313" key="1">
    <source>
        <dbReference type="EMBL" id="GAA1765819.1"/>
    </source>
</evidence>
<gene>
    <name evidence="1" type="ORF">GCM10009767_25590</name>
</gene>
<keyword evidence="2" id="KW-1185">Reference proteome</keyword>
<name>A0ABP4X2E9_9MICC</name>
<reference evidence="2" key="1">
    <citation type="journal article" date="2019" name="Int. J. Syst. Evol. Microbiol.">
        <title>The Global Catalogue of Microorganisms (GCM) 10K type strain sequencing project: providing services to taxonomists for standard genome sequencing and annotation.</title>
        <authorList>
            <consortium name="The Broad Institute Genomics Platform"/>
            <consortium name="The Broad Institute Genome Sequencing Center for Infectious Disease"/>
            <person name="Wu L."/>
            <person name="Ma J."/>
        </authorList>
    </citation>
    <scope>NUCLEOTIDE SEQUENCE [LARGE SCALE GENOMIC DNA]</scope>
    <source>
        <strain evidence="2">JCM 14735</strain>
    </source>
</reference>
<accession>A0ABP4X2E9</accession>
<comment type="caution">
    <text evidence="1">The sequence shown here is derived from an EMBL/GenBank/DDBJ whole genome shotgun (WGS) entry which is preliminary data.</text>
</comment>
<organism evidence="1 2">
    <name type="scientific">Kocuria aegyptia</name>
    <dbReference type="NCBI Taxonomy" id="330943"/>
    <lineage>
        <taxon>Bacteria</taxon>
        <taxon>Bacillati</taxon>
        <taxon>Actinomycetota</taxon>
        <taxon>Actinomycetes</taxon>
        <taxon>Micrococcales</taxon>
        <taxon>Micrococcaceae</taxon>
        <taxon>Kocuria</taxon>
    </lineage>
</organism>
<dbReference type="RefSeq" id="WP_344123096.1">
    <property type="nucleotide sequence ID" value="NZ_BAAAOA010000029.1"/>
</dbReference>
<protein>
    <submittedName>
        <fullName evidence="1">Uncharacterized protein</fullName>
    </submittedName>
</protein>
<proteinExistence type="predicted"/>
<dbReference type="Proteomes" id="UP001501204">
    <property type="component" value="Unassembled WGS sequence"/>
</dbReference>
<evidence type="ECO:0000313" key="2">
    <source>
        <dbReference type="Proteomes" id="UP001501204"/>
    </source>
</evidence>
<sequence length="57" mass="6002">MTTQDISCRARRRAGAQHLDAGGALIGESPFRWTGAQAAVCADARPGHRRAARGKGL</sequence>
<dbReference type="EMBL" id="BAAAOA010000029">
    <property type="protein sequence ID" value="GAA1765819.1"/>
    <property type="molecule type" value="Genomic_DNA"/>
</dbReference>